<evidence type="ECO:0000256" key="9">
    <source>
        <dbReference type="SAM" id="Phobius"/>
    </source>
</evidence>
<evidence type="ECO:0000256" key="5">
    <source>
        <dbReference type="ARBA" id="ARBA00022840"/>
    </source>
</evidence>
<dbReference type="eggNOG" id="COG1132">
    <property type="taxonomic scope" value="Bacteria"/>
</dbReference>
<evidence type="ECO:0000256" key="4">
    <source>
        <dbReference type="ARBA" id="ARBA00022741"/>
    </source>
</evidence>
<feature type="domain" description="ABC transmembrane type-1" evidence="11">
    <location>
        <begin position="47"/>
        <end position="335"/>
    </location>
</feature>
<evidence type="ECO:0000256" key="8">
    <source>
        <dbReference type="SAM" id="MobiDB-lite"/>
    </source>
</evidence>
<evidence type="ECO:0000256" key="7">
    <source>
        <dbReference type="ARBA" id="ARBA00023136"/>
    </source>
</evidence>
<keyword evidence="5" id="KW-0067">ATP-binding</keyword>
<dbReference type="Gene3D" id="1.20.1560.10">
    <property type="entry name" value="ABC transporter type 1, transmembrane domain"/>
    <property type="match status" value="1"/>
</dbReference>
<feature type="domain" description="ABC transporter" evidence="10">
    <location>
        <begin position="369"/>
        <end position="603"/>
    </location>
</feature>
<keyword evidence="2" id="KW-0813">Transport</keyword>
<keyword evidence="13" id="KW-1185">Reference proteome</keyword>
<proteinExistence type="predicted"/>
<evidence type="ECO:0000256" key="2">
    <source>
        <dbReference type="ARBA" id="ARBA00022448"/>
    </source>
</evidence>
<dbReference type="PROSITE" id="PS50929">
    <property type="entry name" value="ABC_TM1F"/>
    <property type="match status" value="1"/>
</dbReference>
<evidence type="ECO:0000313" key="13">
    <source>
        <dbReference type="Proteomes" id="UP000002139"/>
    </source>
</evidence>
<dbReference type="InterPro" id="IPR039421">
    <property type="entry name" value="Type_1_exporter"/>
</dbReference>
<dbReference type="FunFam" id="3.40.50.300:FF:000287">
    <property type="entry name" value="Multidrug ABC transporter ATP-binding protein"/>
    <property type="match status" value="1"/>
</dbReference>
<dbReference type="GO" id="GO:0005524">
    <property type="term" value="F:ATP binding"/>
    <property type="evidence" value="ECO:0007669"/>
    <property type="project" value="UniProtKB-KW"/>
</dbReference>
<protein>
    <submittedName>
        <fullName evidence="12">ABC transporter family carbohydrate exporter</fullName>
    </submittedName>
</protein>
<evidence type="ECO:0000259" key="10">
    <source>
        <dbReference type="PROSITE" id="PS50893"/>
    </source>
</evidence>
<dbReference type="Pfam" id="PF00664">
    <property type="entry name" value="ABC_membrane"/>
    <property type="match status" value="1"/>
</dbReference>
<evidence type="ECO:0000259" key="11">
    <source>
        <dbReference type="PROSITE" id="PS50929"/>
    </source>
</evidence>
<accession>A9GA35</accession>
<organism evidence="12 13">
    <name type="scientific">Sorangium cellulosum (strain So ce56)</name>
    <name type="common">Polyangium cellulosum (strain So ce56)</name>
    <dbReference type="NCBI Taxonomy" id="448385"/>
    <lineage>
        <taxon>Bacteria</taxon>
        <taxon>Pseudomonadati</taxon>
        <taxon>Myxococcota</taxon>
        <taxon>Polyangia</taxon>
        <taxon>Polyangiales</taxon>
        <taxon>Polyangiaceae</taxon>
        <taxon>Sorangium</taxon>
    </lineage>
</organism>
<feature type="compositionally biased region" description="Low complexity" evidence="8">
    <location>
        <begin position="612"/>
        <end position="625"/>
    </location>
</feature>
<evidence type="ECO:0000256" key="1">
    <source>
        <dbReference type="ARBA" id="ARBA00004651"/>
    </source>
</evidence>
<dbReference type="InterPro" id="IPR011527">
    <property type="entry name" value="ABC1_TM_dom"/>
</dbReference>
<feature type="transmembrane region" description="Helical" evidence="9">
    <location>
        <begin position="92"/>
        <end position="117"/>
    </location>
</feature>
<comment type="subcellular location">
    <subcellularLocation>
        <location evidence="1">Cell membrane</location>
        <topology evidence="1">Multi-pass membrane protein</topology>
    </subcellularLocation>
</comment>
<keyword evidence="7 9" id="KW-0472">Membrane</keyword>
<dbReference type="OrthoDB" id="9760168at2"/>
<evidence type="ECO:0000256" key="3">
    <source>
        <dbReference type="ARBA" id="ARBA00022692"/>
    </source>
</evidence>
<evidence type="ECO:0000313" key="12">
    <source>
        <dbReference type="EMBL" id="CAN92810.1"/>
    </source>
</evidence>
<keyword evidence="6 9" id="KW-1133">Transmembrane helix</keyword>
<dbReference type="PANTHER" id="PTHR43394:SF1">
    <property type="entry name" value="ATP-BINDING CASSETTE SUB-FAMILY B MEMBER 10, MITOCHONDRIAL"/>
    <property type="match status" value="1"/>
</dbReference>
<evidence type="ECO:0000256" key="6">
    <source>
        <dbReference type="ARBA" id="ARBA00022989"/>
    </source>
</evidence>
<dbReference type="SMART" id="SM00382">
    <property type="entry name" value="AAA"/>
    <property type="match status" value="1"/>
</dbReference>
<dbReference type="EMBL" id="AM746676">
    <property type="protein sequence ID" value="CAN92810.1"/>
    <property type="molecule type" value="Genomic_DNA"/>
</dbReference>
<dbReference type="HOGENOM" id="CLU_000604_84_9_7"/>
<dbReference type="RefSeq" id="WP_012235283.1">
    <property type="nucleotide sequence ID" value="NC_010162.1"/>
</dbReference>
<gene>
    <name evidence="12" type="primary">msbA6</name>
    <name evidence="12" type="ordered locus">sce2651</name>
</gene>
<dbReference type="Proteomes" id="UP000002139">
    <property type="component" value="Chromosome"/>
</dbReference>
<dbReference type="GO" id="GO:0015421">
    <property type="term" value="F:ABC-type oligopeptide transporter activity"/>
    <property type="evidence" value="ECO:0007669"/>
    <property type="project" value="TreeGrafter"/>
</dbReference>
<dbReference type="GO" id="GO:0005886">
    <property type="term" value="C:plasma membrane"/>
    <property type="evidence" value="ECO:0007669"/>
    <property type="project" value="UniProtKB-SubCell"/>
</dbReference>
<dbReference type="SUPFAM" id="SSF52540">
    <property type="entry name" value="P-loop containing nucleoside triphosphate hydrolases"/>
    <property type="match status" value="1"/>
</dbReference>
<dbReference type="InterPro" id="IPR003439">
    <property type="entry name" value="ABC_transporter-like_ATP-bd"/>
</dbReference>
<dbReference type="InterPro" id="IPR036640">
    <property type="entry name" value="ABC1_TM_sf"/>
</dbReference>
<dbReference type="BioCyc" id="SCEL448385:SCE_RS13605-MONOMER"/>
<dbReference type="PROSITE" id="PS00211">
    <property type="entry name" value="ABC_TRANSPORTER_1"/>
    <property type="match status" value="1"/>
</dbReference>
<dbReference type="Gene3D" id="3.40.50.300">
    <property type="entry name" value="P-loop containing nucleotide triphosphate hydrolases"/>
    <property type="match status" value="1"/>
</dbReference>
<dbReference type="GO" id="GO:0016887">
    <property type="term" value="F:ATP hydrolysis activity"/>
    <property type="evidence" value="ECO:0007669"/>
    <property type="project" value="InterPro"/>
</dbReference>
<feature type="transmembrane region" description="Helical" evidence="9">
    <location>
        <begin position="164"/>
        <end position="186"/>
    </location>
</feature>
<feature type="region of interest" description="Disordered" evidence="8">
    <location>
        <begin position="612"/>
        <end position="657"/>
    </location>
</feature>
<dbReference type="PROSITE" id="PS50893">
    <property type="entry name" value="ABC_TRANSPORTER_2"/>
    <property type="match status" value="1"/>
</dbReference>
<feature type="transmembrane region" description="Helical" evidence="9">
    <location>
        <begin position="192"/>
        <end position="211"/>
    </location>
</feature>
<dbReference type="Pfam" id="PF00005">
    <property type="entry name" value="ABC_tran"/>
    <property type="match status" value="1"/>
</dbReference>
<keyword evidence="4" id="KW-0547">Nucleotide-binding</keyword>
<dbReference type="KEGG" id="scl:sce2651"/>
<dbReference type="InterPro" id="IPR003593">
    <property type="entry name" value="AAA+_ATPase"/>
</dbReference>
<dbReference type="SUPFAM" id="SSF90123">
    <property type="entry name" value="ABC transporter transmembrane region"/>
    <property type="match status" value="1"/>
</dbReference>
<keyword evidence="3 9" id="KW-0812">Transmembrane</keyword>
<dbReference type="PANTHER" id="PTHR43394">
    <property type="entry name" value="ATP-DEPENDENT PERMEASE MDL1, MITOCHONDRIAL"/>
    <property type="match status" value="1"/>
</dbReference>
<dbReference type="STRING" id="448385.sce2651"/>
<name>A9GA35_SORC5</name>
<sequence>MRARWAPQDISVEPKTSLQRAPGAPVLPDTPFRFIIHFVGRYRAWYLAMFVFESAHASCGIMIPYAIGQVIQGVTQASGAGRAVLSGRLRDALALFVALIAGEFLFSRIAGLCQILVGPWQRQNVTRNLYAYLQHHSHRYFSNNFAGALAHRISETSMGVSQTLWAILFDFWPIAIVFSVSIGLLYRAHPALAAVVSAWAVLFVGISYWLATRCQPHAVRAASARSETTGKLVDSVTNLTSARLFARFGFERAYLDEQLKHELRAVRRSNWYSERVRWFQFASAALLKVGTLYQALRLWERGDIGVAEFVMATSLSLLIINEARNLSRRFLEFFEFVGNVANGVNTIVRSHELVDRPEAVAPTLERGRIELRNVTFGYTPGQPIFEGLDVTIPRGQRVGLVGFSGSGKSTFVSLILRLYDIDSGHILIDGVDIRDMTQDALHAQLSLIPQDPSLFHRTLLENIRYGRLNATDAEVVEAARKAHAHEFIVQMKDQYHSMVGERGVKLSGGQRQRIAIARVIVKDAPILLLDEATSSLDSITEQAIQDTMDGVMKGKTVLVVAHRLSTVVHLDRILVFEDGRIIEDGTHAELLARNGAYKRLWSKQSDGFLPESAAEAPAAMEAPPARVHEAPRLQPAADRADELPRGAPLKAWEAPLA</sequence>
<dbReference type="InterPro" id="IPR027417">
    <property type="entry name" value="P-loop_NTPase"/>
</dbReference>
<dbReference type="AlphaFoldDB" id="A9GA35"/>
<dbReference type="InterPro" id="IPR017871">
    <property type="entry name" value="ABC_transporter-like_CS"/>
</dbReference>
<reference evidence="12 13" key="1">
    <citation type="journal article" date="2007" name="Nat. Biotechnol.">
        <title>Complete genome sequence of the myxobacterium Sorangium cellulosum.</title>
        <authorList>
            <person name="Schneiker S."/>
            <person name="Perlova O."/>
            <person name="Kaiser O."/>
            <person name="Gerth K."/>
            <person name="Alici A."/>
            <person name="Altmeyer M.O."/>
            <person name="Bartels D."/>
            <person name="Bekel T."/>
            <person name="Beyer S."/>
            <person name="Bode E."/>
            <person name="Bode H.B."/>
            <person name="Bolten C.J."/>
            <person name="Choudhuri J.V."/>
            <person name="Doss S."/>
            <person name="Elnakady Y.A."/>
            <person name="Frank B."/>
            <person name="Gaigalat L."/>
            <person name="Goesmann A."/>
            <person name="Groeger C."/>
            <person name="Gross F."/>
            <person name="Jelsbak L."/>
            <person name="Jelsbak L."/>
            <person name="Kalinowski J."/>
            <person name="Kegler C."/>
            <person name="Knauber T."/>
            <person name="Konietzny S."/>
            <person name="Kopp M."/>
            <person name="Krause L."/>
            <person name="Krug D."/>
            <person name="Linke B."/>
            <person name="Mahmud T."/>
            <person name="Martinez-Arias R."/>
            <person name="McHardy A.C."/>
            <person name="Merai M."/>
            <person name="Meyer F."/>
            <person name="Mormann S."/>
            <person name="Munoz-Dorado J."/>
            <person name="Perez J."/>
            <person name="Pradella S."/>
            <person name="Rachid S."/>
            <person name="Raddatz G."/>
            <person name="Rosenau F."/>
            <person name="Rueckert C."/>
            <person name="Sasse F."/>
            <person name="Scharfe M."/>
            <person name="Schuster S.C."/>
            <person name="Suen G."/>
            <person name="Treuner-Lange A."/>
            <person name="Velicer G.J."/>
            <person name="Vorholter F.-J."/>
            <person name="Weissman K.J."/>
            <person name="Welch R.D."/>
            <person name="Wenzel S.C."/>
            <person name="Whitworth D.E."/>
            <person name="Wilhelm S."/>
            <person name="Wittmann C."/>
            <person name="Bloecker H."/>
            <person name="Puehler A."/>
            <person name="Mueller R."/>
        </authorList>
    </citation>
    <scope>NUCLEOTIDE SEQUENCE [LARGE SCALE GENOMIC DNA]</scope>
    <source>
        <strain evidence="13">So ce56</strain>
    </source>
</reference>